<gene>
    <name evidence="3" type="ORF">ABWK59_29755</name>
</gene>
<feature type="compositionally biased region" description="Low complexity" evidence="1">
    <location>
        <begin position="36"/>
        <end position="78"/>
    </location>
</feature>
<reference evidence="3" key="1">
    <citation type="submission" date="2024-06" db="EMBL/GenBank/DDBJ databases">
        <title>The genome sequences of Kitasatospora sp. strain HUAS MG31.</title>
        <authorList>
            <person name="Mo P."/>
        </authorList>
    </citation>
    <scope>NUCLEOTIDE SEQUENCE</scope>
    <source>
        <strain evidence="3">HUAS MG31</strain>
    </source>
</reference>
<accession>A0AAU8K407</accession>
<evidence type="ECO:0000313" key="3">
    <source>
        <dbReference type="EMBL" id="XCM82800.1"/>
    </source>
</evidence>
<proteinExistence type="predicted"/>
<dbReference type="KEGG" id="kcm:ABWK59_29755"/>
<dbReference type="SUPFAM" id="SSF49503">
    <property type="entry name" value="Cupredoxins"/>
    <property type="match status" value="1"/>
</dbReference>
<evidence type="ECO:0000259" key="2">
    <source>
        <dbReference type="Pfam" id="PF13473"/>
    </source>
</evidence>
<dbReference type="PANTHER" id="PTHR36507:SF1">
    <property type="entry name" value="BLL1555 PROTEIN"/>
    <property type="match status" value="1"/>
</dbReference>
<dbReference type="InterPro" id="IPR028096">
    <property type="entry name" value="EfeO_Cupredoxin"/>
</dbReference>
<dbReference type="EMBL" id="CP159872">
    <property type="protein sequence ID" value="XCM82800.1"/>
    <property type="molecule type" value="Genomic_DNA"/>
</dbReference>
<sequence length="165" mass="16246">MGSEGFDAGRRVLLMGAGGAMAALVLAACSDDDKGSTTSSPTPTPSPTGTTSPRTSPSPTGGATGTTTASPTGPATTSLSAGATSVTIKNFAFTPSTLNVAPGTLITVTNQDTAAHTLTAESRAFDTGILSPGQTAVITAPSQSGGSFPFLCTIHPQMKGTLTIR</sequence>
<dbReference type="Gene3D" id="2.60.40.420">
    <property type="entry name" value="Cupredoxins - blue copper proteins"/>
    <property type="match status" value="1"/>
</dbReference>
<dbReference type="PANTHER" id="PTHR36507">
    <property type="entry name" value="BLL1555 PROTEIN"/>
    <property type="match status" value="1"/>
</dbReference>
<feature type="domain" description="EfeO-type cupredoxin-like" evidence="2">
    <location>
        <begin position="82"/>
        <end position="164"/>
    </location>
</feature>
<dbReference type="InterPro" id="IPR008972">
    <property type="entry name" value="Cupredoxin"/>
</dbReference>
<dbReference type="InterPro" id="IPR052721">
    <property type="entry name" value="ET_Amicyanin"/>
</dbReference>
<protein>
    <submittedName>
        <fullName evidence="3">Cupredoxin domain-containing protein</fullName>
    </submittedName>
</protein>
<name>A0AAU8K407_9ACTN</name>
<evidence type="ECO:0000256" key="1">
    <source>
        <dbReference type="SAM" id="MobiDB-lite"/>
    </source>
</evidence>
<feature type="region of interest" description="Disordered" evidence="1">
    <location>
        <begin position="31"/>
        <end position="80"/>
    </location>
</feature>
<dbReference type="AlphaFoldDB" id="A0AAU8K407"/>
<dbReference type="Pfam" id="PF13473">
    <property type="entry name" value="Cupredoxin_1"/>
    <property type="match status" value="1"/>
</dbReference>
<dbReference type="RefSeq" id="WP_354643735.1">
    <property type="nucleotide sequence ID" value="NZ_CP159872.1"/>
</dbReference>
<organism evidence="3">
    <name type="scientific">Kitasatospora camelliae</name>
    <dbReference type="NCBI Taxonomy" id="3156397"/>
    <lineage>
        <taxon>Bacteria</taxon>
        <taxon>Bacillati</taxon>
        <taxon>Actinomycetota</taxon>
        <taxon>Actinomycetes</taxon>
        <taxon>Kitasatosporales</taxon>
        <taxon>Streptomycetaceae</taxon>
        <taxon>Kitasatospora</taxon>
    </lineage>
</organism>